<dbReference type="GO" id="GO:0032543">
    <property type="term" value="P:mitochondrial translation"/>
    <property type="evidence" value="ECO:0007669"/>
    <property type="project" value="InterPro"/>
</dbReference>
<dbReference type="OrthoDB" id="88at2759"/>
<protein>
    <recommendedName>
        <fullName evidence="6">Large ribosomal subunit protein mL43</fullName>
    </recommendedName>
</protein>
<evidence type="ECO:0000256" key="2">
    <source>
        <dbReference type="ARBA" id="ARBA00006073"/>
    </source>
</evidence>
<name>A0A9J6BRL8_POLVA</name>
<evidence type="ECO:0000256" key="1">
    <source>
        <dbReference type="ARBA" id="ARBA00004173"/>
    </source>
</evidence>
<dbReference type="FunFam" id="3.40.30.10:FF:000257">
    <property type="entry name" value="39S ribosomal protein L43"/>
    <property type="match status" value="1"/>
</dbReference>
<accession>A0A9J6BRL8</accession>
<comment type="similarity">
    <text evidence="2">Belongs to the mitochondrion-specific ribosomal protein mL43 family.</text>
</comment>
<dbReference type="InterPro" id="IPR039927">
    <property type="entry name" value="Ribosomal_mL43"/>
</dbReference>
<evidence type="ECO:0000256" key="5">
    <source>
        <dbReference type="ARBA" id="ARBA00023274"/>
    </source>
</evidence>
<organism evidence="8 9">
    <name type="scientific">Polypedilum vanderplanki</name>
    <name type="common">Sleeping chironomid midge</name>
    <dbReference type="NCBI Taxonomy" id="319348"/>
    <lineage>
        <taxon>Eukaryota</taxon>
        <taxon>Metazoa</taxon>
        <taxon>Ecdysozoa</taxon>
        <taxon>Arthropoda</taxon>
        <taxon>Hexapoda</taxon>
        <taxon>Insecta</taxon>
        <taxon>Pterygota</taxon>
        <taxon>Neoptera</taxon>
        <taxon>Endopterygota</taxon>
        <taxon>Diptera</taxon>
        <taxon>Nematocera</taxon>
        <taxon>Chironomoidea</taxon>
        <taxon>Chironomidae</taxon>
        <taxon>Chironominae</taxon>
        <taxon>Polypedilum</taxon>
        <taxon>Polypedilum</taxon>
    </lineage>
</organism>
<keyword evidence="5" id="KW-0687">Ribonucleoprotein</keyword>
<dbReference type="PANTHER" id="PTHR21396">
    <property type="entry name" value="39S RIBOSOMAL PROTEIN L43"/>
    <property type="match status" value="1"/>
</dbReference>
<dbReference type="AlphaFoldDB" id="A0A9J6BRL8"/>
<dbReference type="GO" id="GO:0005762">
    <property type="term" value="C:mitochondrial large ribosomal subunit"/>
    <property type="evidence" value="ECO:0007669"/>
    <property type="project" value="TreeGrafter"/>
</dbReference>
<dbReference type="SUPFAM" id="SSF52833">
    <property type="entry name" value="Thioredoxin-like"/>
    <property type="match status" value="1"/>
</dbReference>
<dbReference type="SMART" id="SM00916">
    <property type="entry name" value="L51_S25_CI-B8"/>
    <property type="match status" value="1"/>
</dbReference>
<keyword evidence="9" id="KW-1185">Reference proteome</keyword>
<sequence>MNHSQFLVSGFLRAPIYNGIGRQINQLQRVTLKFCKSHGSSQGMRNFIENNLVDFAKQNDSVVLYVKPRRHRSPVIVAEYLNGDRKWMSCHNRPSEEILKWLSLLSLQAGDTEPIRYRKHWHTDVPSIQGPWNPFTHKNPGHIIAEYPHEGLGRVFKAPQSATEKLLKIAKKRNESENKKE</sequence>
<comment type="caution">
    <text evidence="8">The sequence shown here is derived from an EMBL/GenBank/DDBJ whole genome shotgun (WGS) entry which is preliminary data.</text>
</comment>
<gene>
    <name evidence="8" type="ORF">PVAND_002582</name>
</gene>
<dbReference type="GO" id="GO:0003735">
    <property type="term" value="F:structural constituent of ribosome"/>
    <property type="evidence" value="ECO:0007669"/>
    <property type="project" value="InterPro"/>
</dbReference>
<dbReference type="InterPro" id="IPR036249">
    <property type="entry name" value="Thioredoxin-like_sf"/>
</dbReference>
<dbReference type="Pfam" id="PF05047">
    <property type="entry name" value="L51_S25_CI-B8"/>
    <property type="match status" value="1"/>
</dbReference>
<evidence type="ECO:0000256" key="6">
    <source>
        <dbReference type="ARBA" id="ARBA00035188"/>
    </source>
</evidence>
<comment type="subcellular location">
    <subcellularLocation>
        <location evidence="1">Mitochondrion</location>
    </subcellularLocation>
</comment>
<dbReference type="PANTHER" id="PTHR21396:SF2">
    <property type="entry name" value="LARGE RIBOSOMAL SUBUNIT PROTEIN ML43"/>
    <property type="match status" value="1"/>
</dbReference>
<dbReference type="Proteomes" id="UP001107558">
    <property type="component" value="Chromosome 3"/>
</dbReference>
<keyword evidence="3" id="KW-0689">Ribosomal protein</keyword>
<evidence type="ECO:0000256" key="3">
    <source>
        <dbReference type="ARBA" id="ARBA00022980"/>
    </source>
</evidence>
<dbReference type="InterPro" id="IPR007741">
    <property type="entry name" value="Ribosomal_mL43/mS25/NADH_DH"/>
</dbReference>
<evidence type="ECO:0000313" key="9">
    <source>
        <dbReference type="Proteomes" id="UP001107558"/>
    </source>
</evidence>
<keyword evidence="4" id="KW-0496">Mitochondrion</keyword>
<reference evidence="8" key="1">
    <citation type="submission" date="2021-03" db="EMBL/GenBank/DDBJ databases">
        <title>Chromosome level genome of the anhydrobiotic midge Polypedilum vanderplanki.</title>
        <authorList>
            <person name="Yoshida Y."/>
            <person name="Kikawada T."/>
            <person name="Gusev O."/>
        </authorList>
    </citation>
    <scope>NUCLEOTIDE SEQUENCE</scope>
    <source>
        <strain evidence="8">NIAS01</strain>
        <tissue evidence="8">Whole body or cell culture</tissue>
    </source>
</reference>
<dbReference type="EMBL" id="JADBJN010000003">
    <property type="protein sequence ID" value="KAG5672455.1"/>
    <property type="molecule type" value="Genomic_DNA"/>
</dbReference>
<evidence type="ECO:0000259" key="7">
    <source>
        <dbReference type="SMART" id="SM00916"/>
    </source>
</evidence>
<feature type="domain" description="Ribosomal protein/NADH dehydrogenase" evidence="7">
    <location>
        <begin position="36"/>
        <end position="109"/>
    </location>
</feature>
<proteinExistence type="inferred from homology"/>
<evidence type="ECO:0000256" key="4">
    <source>
        <dbReference type="ARBA" id="ARBA00023128"/>
    </source>
</evidence>
<evidence type="ECO:0000313" key="8">
    <source>
        <dbReference type="EMBL" id="KAG5672455.1"/>
    </source>
</evidence>
<dbReference type="Gene3D" id="3.40.30.10">
    <property type="entry name" value="Glutaredoxin"/>
    <property type="match status" value="1"/>
</dbReference>